<reference evidence="1 2" key="1">
    <citation type="submission" date="2018-03" db="EMBL/GenBank/DDBJ databases">
        <title>Lachnoclostridium SNUG30386 gen.nov., sp.nov., isolated from human faeces.</title>
        <authorList>
            <person name="Seo B."/>
            <person name="Jeon K."/>
            <person name="Ko G."/>
        </authorList>
    </citation>
    <scope>NUCLEOTIDE SEQUENCE [LARGE SCALE GENOMIC DNA]</scope>
    <source>
        <strain evidence="1 2">SNUG30386</strain>
    </source>
</reference>
<evidence type="ECO:0000313" key="1">
    <source>
        <dbReference type="EMBL" id="PST39327.1"/>
    </source>
</evidence>
<dbReference type="AlphaFoldDB" id="A0A2T3FVL3"/>
<organism evidence="1 2">
    <name type="scientific">Clostridium fessum</name>
    <dbReference type="NCBI Taxonomy" id="2126740"/>
    <lineage>
        <taxon>Bacteria</taxon>
        <taxon>Bacillati</taxon>
        <taxon>Bacillota</taxon>
        <taxon>Clostridia</taxon>
        <taxon>Eubacteriales</taxon>
        <taxon>Clostridiaceae</taxon>
        <taxon>Clostridium</taxon>
    </lineage>
</organism>
<name>A0A2T3FVL3_9CLOT</name>
<dbReference type="EMBL" id="PYLO01000001">
    <property type="protein sequence ID" value="PST39327.1"/>
    <property type="molecule type" value="Genomic_DNA"/>
</dbReference>
<sequence>MKRWRADPTEENLWGVVLAYAGVKFKTYSGLPFSYEIKKGRNGEYTRELWIDRREKSKSLAWSSIVLALGNIKGEVVERPKALGDIRGVTYIYGMFYRFGLIDVPDEVKEKMGCTKDRKK</sequence>
<protein>
    <submittedName>
        <fullName evidence="1">Uncharacterized protein</fullName>
    </submittedName>
</protein>
<dbReference type="Proteomes" id="UP000241048">
    <property type="component" value="Unassembled WGS sequence"/>
</dbReference>
<gene>
    <name evidence="1" type="ORF">C7U56_03730</name>
</gene>
<comment type="caution">
    <text evidence="1">The sequence shown here is derived from an EMBL/GenBank/DDBJ whole genome shotgun (WGS) entry which is preliminary data.</text>
</comment>
<accession>A0A2T3FVL3</accession>
<proteinExistence type="predicted"/>
<evidence type="ECO:0000313" key="2">
    <source>
        <dbReference type="Proteomes" id="UP000241048"/>
    </source>
</evidence>
<keyword evidence="2" id="KW-1185">Reference proteome</keyword>